<evidence type="ECO:0000256" key="1">
    <source>
        <dbReference type="SAM" id="Coils"/>
    </source>
</evidence>
<organism evidence="2 3">
    <name type="scientific">Pontibacillus halophilus JSM 076056 = DSM 19796</name>
    <dbReference type="NCBI Taxonomy" id="1385510"/>
    <lineage>
        <taxon>Bacteria</taxon>
        <taxon>Bacillati</taxon>
        <taxon>Bacillota</taxon>
        <taxon>Bacilli</taxon>
        <taxon>Bacillales</taxon>
        <taxon>Bacillaceae</taxon>
        <taxon>Pontibacillus</taxon>
    </lineage>
</organism>
<proteinExistence type="predicted"/>
<dbReference type="EMBL" id="AVPE01000009">
    <property type="protein sequence ID" value="KGX91671.1"/>
    <property type="molecule type" value="Genomic_DNA"/>
</dbReference>
<feature type="coiled-coil region" evidence="1">
    <location>
        <begin position="53"/>
        <end position="109"/>
    </location>
</feature>
<sequence>MLTSVKCFLVTVMTLGSLVWVGGNASVEAAPAADSTDAPPFVENSHLLHRDMKSGLRNLLEISEEEMKQYKDQDLTFKQMIEKAGKDPVEVKKQLKAQLEKNFDQLIKDGWITEKTKDYSLQQFDQEFDEMLEKKPSDYHDKKPEVKRGF</sequence>
<evidence type="ECO:0000313" key="3">
    <source>
        <dbReference type="Proteomes" id="UP000030528"/>
    </source>
</evidence>
<dbReference type="AlphaFoldDB" id="A0A0A5GEM7"/>
<dbReference type="Proteomes" id="UP000030528">
    <property type="component" value="Unassembled WGS sequence"/>
</dbReference>
<reference evidence="2 3" key="1">
    <citation type="submission" date="2013-08" db="EMBL/GenBank/DDBJ databases">
        <authorList>
            <person name="Huang J."/>
            <person name="Wang G."/>
        </authorList>
    </citation>
    <scope>NUCLEOTIDE SEQUENCE [LARGE SCALE GENOMIC DNA]</scope>
    <source>
        <strain evidence="2 3">JSM 076056</strain>
    </source>
</reference>
<dbReference type="RefSeq" id="WP_026800708.1">
    <property type="nucleotide sequence ID" value="NZ_AVPE01000009.1"/>
</dbReference>
<keyword evidence="3" id="KW-1185">Reference proteome</keyword>
<protein>
    <submittedName>
        <fullName evidence="2">Uncharacterized protein</fullName>
    </submittedName>
</protein>
<evidence type="ECO:0000313" key="2">
    <source>
        <dbReference type="EMBL" id="KGX91671.1"/>
    </source>
</evidence>
<name>A0A0A5GEM7_9BACI</name>
<keyword evidence="1" id="KW-0175">Coiled coil</keyword>
<dbReference type="STRING" id="1385510.GCA_000425205_02368"/>
<dbReference type="eggNOG" id="ENOG5031WZ7">
    <property type="taxonomic scope" value="Bacteria"/>
</dbReference>
<gene>
    <name evidence="2" type="ORF">N781_03515</name>
</gene>
<comment type="caution">
    <text evidence="2">The sequence shown here is derived from an EMBL/GenBank/DDBJ whole genome shotgun (WGS) entry which is preliminary data.</text>
</comment>
<accession>A0A0A5GEM7</accession>